<dbReference type="RefSeq" id="WP_270026731.1">
    <property type="nucleotide sequence ID" value="NZ_JAPDDP010000034.1"/>
</dbReference>
<reference evidence="2" key="1">
    <citation type="submission" date="2022-10" db="EMBL/GenBank/DDBJ databases">
        <title>The WGS of Solirubrobacter phytolaccae KCTC 29190.</title>
        <authorList>
            <person name="Jiang Z."/>
        </authorList>
    </citation>
    <scope>NUCLEOTIDE SEQUENCE</scope>
    <source>
        <strain evidence="2">KCTC 29190</strain>
    </source>
</reference>
<sequence>MRATLLAVVLVLMGAVEARADAWVPIEHAQLDPVLRAADGTQVTVYSGATDRPALEIERPGAAPRRVYLSREWAQDIDVAVAPGGWVAAIWAEELGGRLGAAIIRPDGRMVRRDGLPARSVTSPKAAIDAKGHATFAWVGTDGLRTAGSSLRPTRVRRGVTAADVAVSPNGRRVLVWTTKTGVHARLDGGRERRLAKATKAEVPAVEVNARGDAVVAYRHRGGVGVVDRDARGWRPPRAVYKAFAVLPLTVVLSPRGRAAVAWVGDDAVHAVAGLAGGPWDTTTRLSTAVSSVSELTLRGSVDPAGTLSLVWSETFLGVHGAAFVPGGEPDTTPLAVEVGFPTTAPSTTDGVLSVSVTVRCSKTCDVDLRHGENVPNWLVRTLPAGQATTIELPINDLSLLFPRINGRMRLIVTAGDRVTGQVDKRSQPYVVQVARPPLSSFKVAADHDFGMGTPEGNRAVADLVNGLIDGFERGEIKDDSAFYARWKAGQKALENAGYAVSGHLMDQLLAVLKIPAALAGFTARAVIV</sequence>
<proteinExistence type="predicted"/>
<accession>A0A9X3N9C2</accession>
<dbReference type="SUPFAM" id="SSF50969">
    <property type="entry name" value="YVTN repeat-like/Quinoprotein amine dehydrogenase"/>
    <property type="match status" value="1"/>
</dbReference>
<dbReference type="EMBL" id="JAPDDP010000034">
    <property type="protein sequence ID" value="MDA0182365.1"/>
    <property type="molecule type" value="Genomic_DNA"/>
</dbReference>
<dbReference type="InterPro" id="IPR011044">
    <property type="entry name" value="Quino_amine_DH_bsu"/>
</dbReference>
<name>A0A9X3N9C2_9ACTN</name>
<keyword evidence="3" id="KW-1185">Reference proteome</keyword>
<evidence type="ECO:0000256" key="1">
    <source>
        <dbReference type="SAM" id="SignalP"/>
    </source>
</evidence>
<gene>
    <name evidence="2" type="ORF">OJ997_18805</name>
</gene>
<keyword evidence="1" id="KW-0732">Signal</keyword>
<organism evidence="2 3">
    <name type="scientific">Solirubrobacter phytolaccae</name>
    <dbReference type="NCBI Taxonomy" id="1404360"/>
    <lineage>
        <taxon>Bacteria</taxon>
        <taxon>Bacillati</taxon>
        <taxon>Actinomycetota</taxon>
        <taxon>Thermoleophilia</taxon>
        <taxon>Solirubrobacterales</taxon>
        <taxon>Solirubrobacteraceae</taxon>
        <taxon>Solirubrobacter</taxon>
    </lineage>
</organism>
<dbReference type="AlphaFoldDB" id="A0A9X3N9C2"/>
<evidence type="ECO:0000313" key="2">
    <source>
        <dbReference type="EMBL" id="MDA0182365.1"/>
    </source>
</evidence>
<feature type="chain" id="PRO_5040972761" evidence="1">
    <location>
        <begin position="21"/>
        <end position="529"/>
    </location>
</feature>
<protein>
    <submittedName>
        <fullName evidence="2">Uncharacterized protein</fullName>
    </submittedName>
</protein>
<feature type="signal peptide" evidence="1">
    <location>
        <begin position="1"/>
        <end position="20"/>
    </location>
</feature>
<evidence type="ECO:0000313" key="3">
    <source>
        <dbReference type="Proteomes" id="UP001147653"/>
    </source>
</evidence>
<dbReference type="Proteomes" id="UP001147653">
    <property type="component" value="Unassembled WGS sequence"/>
</dbReference>
<comment type="caution">
    <text evidence="2">The sequence shown here is derived from an EMBL/GenBank/DDBJ whole genome shotgun (WGS) entry which is preliminary data.</text>
</comment>